<comment type="caution">
    <text evidence="4">The sequence shown here is derived from an EMBL/GenBank/DDBJ whole genome shotgun (WGS) entry which is preliminary data.</text>
</comment>
<proteinExistence type="predicted"/>
<evidence type="ECO:0000256" key="1">
    <source>
        <dbReference type="ARBA" id="ARBA00004496"/>
    </source>
</evidence>
<comment type="subcellular location">
    <subcellularLocation>
        <location evidence="1">Cytoplasm</location>
    </subcellularLocation>
</comment>
<dbReference type="OrthoDB" id="120967at2759"/>
<dbReference type="EMBL" id="CAJHUC010001844">
    <property type="protein sequence ID" value="CAD7702485.1"/>
    <property type="molecule type" value="Genomic_DNA"/>
</dbReference>
<dbReference type="AlphaFoldDB" id="A0A8S1J4T7"/>
<dbReference type="GO" id="GO:0005737">
    <property type="term" value="C:cytoplasm"/>
    <property type="evidence" value="ECO:0007669"/>
    <property type="project" value="UniProtKB-SubCell"/>
</dbReference>
<dbReference type="PANTHER" id="PTHR22999:SF23">
    <property type="entry name" value="SORTING NEXIN-16"/>
    <property type="match status" value="1"/>
</dbReference>
<evidence type="ECO:0000313" key="4">
    <source>
        <dbReference type="EMBL" id="CAD7702485.1"/>
    </source>
</evidence>
<sequence length="304" mass="34210">MHLAGYYLETCGRDFHMVRTPDCIVGDMHCFDWFLLMIAWNGCVSACRLCLPTDSMPKSPALRETCGTDSGLYSAELGHEASSLRPHSDPEDELETDWDAEFEDYVGISAPLYQVVEGVFNIPAQKFFRRQVFQAVRQLLSMLAGDVIDVYLVEQLKSLRTEHTIARMIHMLKSALWPGGKWFGSLGSIAAARPSSRGGRPTGIDKDKYLEPLLRPPDEEEMVERMRHRLITQATPAFTHLLGKSTYLEGMQDVFDMLQLPTFVTQLGYGVMEIAVLALYPELKDIFRRIHGPDKAHRDGGPAS</sequence>
<organism evidence="4 5">
    <name type="scientific">Ostreobium quekettii</name>
    <dbReference type="NCBI Taxonomy" id="121088"/>
    <lineage>
        <taxon>Eukaryota</taxon>
        <taxon>Viridiplantae</taxon>
        <taxon>Chlorophyta</taxon>
        <taxon>core chlorophytes</taxon>
        <taxon>Ulvophyceae</taxon>
        <taxon>TCBD clade</taxon>
        <taxon>Bryopsidales</taxon>
        <taxon>Ostreobineae</taxon>
        <taxon>Ostreobiaceae</taxon>
        <taxon>Ostreobium</taxon>
    </lineage>
</organism>
<accession>A0A8S1J4T7</accession>
<evidence type="ECO:0000259" key="3">
    <source>
        <dbReference type="Pfam" id="PF08628"/>
    </source>
</evidence>
<keyword evidence="5" id="KW-1185">Reference proteome</keyword>
<dbReference type="Proteomes" id="UP000708148">
    <property type="component" value="Unassembled WGS sequence"/>
</dbReference>
<dbReference type="PANTHER" id="PTHR22999">
    <property type="entry name" value="PX SERINE/THREONINE KINASE PXK"/>
    <property type="match status" value="1"/>
</dbReference>
<reference evidence="4" key="1">
    <citation type="submission" date="2020-12" db="EMBL/GenBank/DDBJ databases">
        <authorList>
            <person name="Iha C."/>
        </authorList>
    </citation>
    <scope>NUCLEOTIDE SEQUENCE</scope>
</reference>
<dbReference type="InterPro" id="IPR051837">
    <property type="entry name" value="SortingNexin/PXDomain-PKLike"/>
</dbReference>
<dbReference type="InterPro" id="IPR013937">
    <property type="entry name" value="Sorting_nexin_C"/>
</dbReference>
<gene>
    <name evidence="4" type="ORF">OSTQU699_LOCUS7842</name>
</gene>
<feature type="domain" description="Sorting nexin C-terminal" evidence="3">
    <location>
        <begin position="128"/>
        <end position="261"/>
    </location>
</feature>
<evidence type="ECO:0000256" key="2">
    <source>
        <dbReference type="ARBA" id="ARBA00022490"/>
    </source>
</evidence>
<dbReference type="Pfam" id="PF08628">
    <property type="entry name" value="Nexin_C"/>
    <property type="match status" value="1"/>
</dbReference>
<evidence type="ECO:0000313" key="5">
    <source>
        <dbReference type="Proteomes" id="UP000708148"/>
    </source>
</evidence>
<protein>
    <recommendedName>
        <fullName evidence="3">Sorting nexin C-terminal domain-containing protein</fullName>
    </recommendedName>
</protein>
<keyword evidence="2" id="KW-0963">Cytoplasm</keyword>
<name>A0A8S1J4T7_9CHLO</name>